<gene>
    <name evidence="1" type="ORF">CRU91_00365</name>
</gene>
<proteinExistence type="predicted"/>
<reference evidence="1 2" key="1">
    <citation type="submission" date="2017-10" db="EMBL/GenBank/DDBJ databases">
        <title>Genomics of the genus Arcobacter.</title>
        <authorList>
            <person name="Perez-Cataluna A."/>
            <person name="Figueras M.J."/>
        </authorList>
    </citation>
    <scope>NUCLEOTIDE SEQUENCE [LARGE SCALE GENOMIC DNA]</scope>
    <source>
        <strain evidence="1 2">CECT 9230</strain>
    </source>
</reference>
<dbReference type="InterPro" id="IPR008775">
    <property type="entry name" value="Phytyl_CoA_dOase-like"/>
</dbReference>
<dbReference type="Pfam" id="PF05721">
    <property type="entry name" value="PhyH"/>
    <property type="match status" value="1"/>
</dbReference>
<dbReference type="EMBL" id="PDKB01000001">
    <property type="protein sequence ID" value="RBQ30132.1"/>
    <property type="molecule type" value="Genomic_DNA"/>
</dbReference>
<evidence type="ECO:0000313" key="1">
    <source>
        <dbReference type="EMBL" id="RBQ30132.1"/>
    </source>
</evidence>
<organism evidence="1 2">
    <name type="scientific">Aliarcobacter vitoriensis</name>
    <dbReference type="NCBI Taxonomy" id="2011099"/>
    <lineage>
        <taxon>Bacteria</taxon>
        <taxon>Pseudomonadati</taxon>
        <taxon>Campylobacterota</taxon>
        <taxon>Epsilonproteobacteria</taxon>
        <taxon>Campylobacterales</taxon>
        <taxon>Arcobacteraceae</taxon>
        <taxon>Aliarcobacter</taxon>
    </lineage>
</organism>
<keyword evidence="2" id="KW-1185">Reference proteome</keyword>
<dbReference type="RefSeq" id="WP_113892270.1">
    <property type="nucleotide sequence ID" value="NZ_JANJGA010000002.1"/>
</dbReference>
<sequence>MNIKKAIEEMNIYGVTLLGKFLTDDEISKYKSDLERKKQEDIEKFGKEHLLKFDYEVIRDLGRFGGKYYELLENKVLNTYINSILNDKAVVHSYNAIINHEIHSDMIGYQFHRDQPFFKDTRTSVIVMIPLVDYSNINGSTEYVPSTHLFEKMPSEEFMQAHYVSTYGKAGEAFVVDASLWHRAGINKTNISRPMIVIKYTLAPFKQQIDFINSSGDMLNMASELVKQRLGWDVRICQNYLEFREPGNIRKFKSGQYDMTNVYIR</sequence>
<dbReference type="OrthoDB" id="9796766at2"/>
<dbReference type="SUPFAM" id="SSF51197">
    <property type="entry name" value="Clavaminate synthase-like"/>
    <property type="match status" value="1"/>
</dbReference>
<name>A0A366MXI5_9BACT</name>
<protein>
    <recommendedName>
        <fullName evidence="3">Phytanoyl-CoA dioxygenase</fullName>
    </recommendedName>
</protein>
<evidence type="ECO:0000313" key="2">
    <source>
        <dbReference type="Proteomes" id="UP000252669"/>
    </source>
</evidence>
<dbReference type="Gene3D" id="2.60.120.620">
    <property type="entry name" value="q2cbj1_9rhob like domain"/>
    <property type="match status" value="1"/>
</dbReference>
<dbReference type="AlphaFoldDB" id="A0A366MXI5"/>
<comment type="caution">
    <text evidence="1">The sequence shown here is derived from an EMBL/GenBank/DDBJ whole genome shotgun (WGS) entry which is preliminary data.</text>
</comment>
<dbReference type="GO" id="GO:0016706">
    <property type="term" value="F:2-oxoglutarate-dependent dioxygenase activity"/>
    <property type="evidence" value="ECO:0007669"/>
    <property type="project" value="UniProtKB-ARBA"/>
</dbReference>
<dbReference type="Proteomes" id="UP000252669">
    <property type="component" value="Unassembled WGS sequence"/>
</dbReference>
<accession>A0A366MXI5</accession>
<evidence type="ECO:0008006" key="3">
    <source>
        <dbReference type="Google" id="ProtNLM"/>
    </source>
</evidence>